<dbReference type="EMBL" id="CAJVQB010000690">
    <property type="protein sequence ID" value="CAG8502337.1"/>
    <property type="molecule type" value="Genomic_DNA"/>
</dbReference>
<dbReference type="Proteomes" id="UP000789901">
    <property type="component" value="Unassembled WGS sequence"/>
</dbReference>
<comment type="caution">
    <text evidence="1">The sequence shown here is derived from an EMBL/GenBank/DDBJ whole genome shotgun (WGS) entry which is preliminary data.</text>
</comment>
<evidence type="ECO:0000313" key="2">
    <source>
        <dbReference type="Proteomes" id="UP000789901"/>
    </source>
</evidence>
<accession>A0ABM8W1R1</accession>
<name>A0ABM8W1R1_GIGMA</name>
<reference evidence="1 2" key="1">
    <citation type="submission" date="2021-06" db="EMBL/GenBank/DDBJ databases">
        <authorList>
            <person name="Kallberg Y."/>
            <person name="Tangrot J."/>
            <person name="Rosling A."/>
        </authorList>
    </citation>
    <scope>NUCLEOTIDE SEQUENCE [LARGE SCALE GENOMIC DNA]</scope>
    <source>
        <strain evidence="1 2">120-4 pot B 10/14</strain>
    </source>
</reference>
<evidence type="ECO:0000313" key="1">
    <source>
        <dbReference type="EMBL" id="CAG8502337.1"/>
    </source>
</evidence>
<sequence>MDEIDLSLLKKLFMGEQIDDNNQINCTSIISQKYPHIKNGQVTRGNIIEKSCSVWFIKIIPSDISSCTYLYWNP</sequence>
<proteinExistence type="predicted"/>
<gene>
    <name evidence="1" type="ORF">GMARGA_LOCUS2265</name>
</gene>
<keyword evidence="2" id="KW-1185">Reference proteome</keyword>
<protein>
    <submittedName>
        <fullName evidence="1">37969_t:CDS:1</fullName>
    </submittedName>
</protein>
<organism evidence="1 2">
    <name type="scientific">Gigaspora margarita</name>
    <dbReference type="NCBI Taxonomy" id="4874"/>
    <lineage>
        <taxon>Eukaryota</taxon>
        <taxon>Fungi</taxon>
        <taxon>Fungi incertae sedis</taxon>
        <taxon>Mucoromycota</taxon>
        <taxon>Glomeromycotina</taxon>
        <taxon>Glomeromycetes</taxon>
        <taxon>Diversisporales</taxon>
        <taxon>Gigasporaceae</taxon>
        <taxon>Gigaspora</taxon>
    </lineage>
</organism>